<accession>A0A9W7KSD0</accession>
<name>A0A9W7KSD0_9STRA</name>
<evidence type="ECO:0000256" key="1">
    <source>
        <dbReference type="SAM" id="MobiDB-lite"/>
    </source>
</evidence>
<dbReference type="AlphaFoldDB" id="A0A9W7KSD0"/>
<evidence type="ECO:0000313" key="2">
    <source>
        <dbReference type="EMBL" id="GMI09872.1"/>
    </source>
</evidence>
<reference evidence="2" key="1">
    <citation type="submission" date="2022-07" db="EMBL/GenBank/DDBJ databases">
        <title>Genome analysis of Parmales, a sister group of diatoms, reveals the evolutionary specialization of diatoms from phago-mixotrophs to photoautotrophs.</title>
        <authorList>
            <person name="Ban H."/>
            <person name="Sato S."/>
            <person name="Yoshikawa S."/>
            <person name="Kazumasa Y."/>
            <person name="Nakamura Y."/>
            <person name="Ichinomiya M."/>
            <person name="Saitoh K."/>
            <person name="Sato N."/>
            <person name="Blanc-Mathieu R."/>
            <person name="Endo H."/>
            <person name="Kuwata A."/>
            <person name="Ogata H."/>
        </authorList>
    </citation>
    <scope>NUCLEOTIDE SEQUENCE</scope>
</reference>
<dbReference type="Proteomes" id="UP001165082">
    <property type="component" value="Unassembled WGS sequence"/>
</dbReference>
<organism evidence="2 3">
    <name type="scientific">Triparma retinervis</name>
    <dbReference type="NCBI Taxonomy" id="2557542"/>
    <lineage>
        <taxon>Eukaryota</taxon>
        <taxon>Sar</taxon>
        <taxon>Stramenopiles</taxon>
        <taxon>Ochrophyta</taxon>
        <taxon>Bolidophyceae</taxon>
        <taxon>Parmales</taxon>
        <taxon>Triparmaceae</taxon>
        <taxon>Triparma</taxon>
    </lineage>
</organism>
<evidence type="ECO:0000313" key="3">
    <source>
        <dbReference type="Proteomes" id="UP001165082"/>
    </source>
</evidence>
<gene>
    <name evidence="2" type="ORF">TrRE_jg1054</name>
</gene>
<proteinExistence type="predicted"/>
<protein>
    <submittedName>
        <fullName evidence="2">Uncharacterized protein</fullName>
    </submittedName>
</protein>
<sequence length="283" mass="31560">MSRAQFDVDGDQNDEVELIVNLNPRLPTEISDQDDEVEWIENPNPKSPSETIDLTLDRDVYYPWRDSIVQYKATKLALERAGEAAQKAKLNDLLSTILDLRNTVSLYADEFTVVKEGMLTCGLCHKTYTKSHKNSKGHRIQVARQRVIDAAMSKDGPIAPTTSSTNPNPKVTTTPVVAVLTKPTSTKPGEVTVGQLERNKRFATAFGIQPSAYKPVPDSGRFYGSDGREGGNRGGRAGGEEDDPFRVELQVGAYSTELLRFARDNKQLVYQLERRWCELVADR</sequence>
<comment type="caution">
    <text evidence="2">The sequence shown here is derived from an EMBL/GenBank/DDBJ whole genome shotgun (WGS) entry which is preliminary data.</text>
</comment>
<feature type="region of interest" description="Disordered" evidence="1">
    <location>
        <begin position="211"/>
        <end position="243"/>
    </location>
</feature>
<keyword evidence="3" id="KW-1185">Reference proteome</keyword>
<dbReference type="EMBL" id="BRXZ01000343">
    <property type="protein sequence ID" value="GMI09872.1"/>
    <property type="molecule type" value="Genomic_DNA"/>
</dbReference>